<organism evidence="2 3">
    <name type="scientific">Paenibacillus contaminans</name>
    <dbReference type="NCBI Taxonomy" id="450362"/>
    <lineage>
        <taxon>Bacteria</taxon>
        <taxon>Bacillati</taxon>
        <taxon>Bacillota</taxon>
        <taxon>Bacilli</taxon>
        <taxon>Bacillales</taxon>
        <taxon>Paenibacillaceae</taxon>
        <taxon>Paenibacillus</taxon>
    </lineage>
</organism>
<feature type="domain" description="ThuA-like" evidence="1">
    <location>
        <begin position="43"/>
        <end position="246"/>
    </location>
</feature>
<comment type="caution">
    <text evidence="2">The sequence shown here is derived from an EMBL/GenBank/DDBJ whole genome shotgun (WGS) entry which is preliminary data.</text>
</comment>
<dbReference type="OrthoDB" id="189183at2"/>
<accession>A0A329MUY8</accession>
<proteinExistence type="predicted"/>
<feature type="domain" description="ThuA-like" evidence="1">
    <location>
        <begin position="288"/>
        <end position="509"/>
    </location>
</feature>
<evidence type="ECO:0000313" key="3">
    <source>
        <dbReference type="Proteomes" id="UP000250369"/>
    </source>
</evidence>
<evidence type="ECO:0000313" key="2">
    <source>
        <dbReference type="EMBL" id="RAV23108.1"/>
    </source>
</evidence>
<protein>
    <recommendedName>
        <fullName evidence="1">ThuA-like domain-containing protein</fullName>
    </recommendedName>
</protein>
<dbReference type="SUPFAM" id="SSF52317">
    <property type="entry name" value="Class I glutamine amidotransferase-like"/>
    <property type="match status" value="2"/>
</dbReference>
<reference evidence="2 3" key="1">
    <citation type="journal article" date="2009" name="Int. J. Syst. Evol. Microbiol.">
        <title>Paenibacillus contaminans sp. nov., isolated from a contaminated laboratory plate.</title>
        <authorList>
            <person name="Chou J.H."/>
            <person name="Lee J.H."/>
            <person name="Lin M.C."/>
            <person name="Chang P.S."/>
            <person name="Arun A.B."/>
            <person name="Young C.C."/>
            <person name="Chen W.M."/>
        </authorList>
    </citation>
    <scope>NUCLEOTIDE SEQUENCE [LARGE SCALE GENOMIC DNA]</scope>
    <source>
        <strain evidence="2 3">CKOBP-6</strain>
    </source>
</reference>
<dbReference type="PANTHER" id="PTHR40469">
    <property type="entry name" value="SECRETED GLYCOSYL HYDROLASE"/>
    <property type="match status" value="1"/>
</dbReference>
<dbReference type="Gene3D" id="3.40.50.880">
    <property type="match status" value="2"/>
</dbReference>
<sequence>MIRPLTKKIVLIAGELSHGPGAHEYVKTVRLLKVMLEQSTAGDQLQVEYHTGGWPEDERTLEDADLVLFATDGRDGFLFRDVPFVETKERISLMERLMERGCGLMLLHFSTFFTREEGKKVLEWGGGYFEWEDEAGERNWYSHISEGDRLELAASAHPIANGVSASIELHDEIYWRLRFTPDDPRITPIWRVPGLTDEGDPTANLVGWALQREDGGRAFVTSAGHSYSLWENEDFRKAHLNAIMWAAGLEIPYGGVISHYYDDEAIAGVLDGVQGSGRGAVDSEPIHVLLISGNEHHKWHLWERTMPSICAALRQDERIAVTVTTDIESLAEMDLALFHTIALNYCNWQDPQGLSERAKEALLTYLRNGGGLLILHFANGAFHFSLPEAGASDWPEFRRIVPRVWNHHGASAHDAYGSFEVRIVDPEHATTRGIAGFAVTDELYVNQEGTADIHVLYAATSQVTGKEEPLAWTSEYEGARVYQTLLGHDEESYQVPEVQEMLRRAVLWTCGKLPEGGN</sequence>
<dbReference type="Proteomes" id="UP000250369">
    <property type="component" value="Unassembled WGS sequence"/>
</dbReference>
<dbReference type="InterPro" id="IPR029010">
    <property type="entry name" value="ThuA-like"/>
</dbReference>
<dbReference type="Pfam" id="PF06283">
    <property type="entry name" value="ThuA"/>
    <property type="match status" value="2"/>
</dbReference>
<dbReference type="AlphaFoldDB" id="A0A329MUY8"/>
<evidence type="ECO:0000259" key="1">
    <source>
        <dbReference type="Pfam" id="PF06283"/>
    </source>
</evidence>
<dbReference type="PANTHER" id="PTHR40469:SF2">
    <property type="entry name" value="GALACTOSE-BINDING DOMAIN-LIKE SUPERFAMILY PROTEIN"/>
    <property type="match status" value="1"/>
</dbReference>
<keyword evidence="3" id="KW-1185">Reference proteome</keyword>
<dbReference type="InterPro" id="IPR029062">
    <property type="entry name" value="Class_I_gatase-like"/>
</dbReference>
<dbReference type="EMBL" id="QMFB01000001">
    <property type="protein sequence ID" value="RAV23108.1"/>
    <property type="molecule type" value="Genomic_DNA"/>
</dbReference>
<gene>
    <name evidence="2" type="ORF">DQG23_02630</name>
</gene>
<name>A0A329MUY8_9BACL</name>
<dbReference type="RefSeq" id="WP_113029219.1">
    <property type="nucleotide sequence ID" value="NZ_QMFB01000001.1"/>
</dbReference>